<dbReference type="Gene3D" id="2.100.10.20">
    <property type="entry name" value="Vitelline membrane outer layer protein I (VOMI)"/>
    <property type="match status" value="1"/>
</dbReference>
<dbReference type="Pfam" id="PF03762">
    <property type="entry name" value="VOMI"/>
    <property type="match status" value="1"/>
</dbReference>
<dbReference type="GO" id="GO:0005615">
    <property type="term" value="C:extracellular space"/>
    <property type="evidence" value="ECO:0007669"/>
    <property type="project" value="TreeGrafter"/>
</dbReference>
<keyword evidence="2" id="KW-1185">Reference proteome</keyword>
<dbReference type="InterPro" id="IPR005515">
    <property type="entry name" value="VOMI"/>
</dbReference>
<organism evidence="1 2">
    <name type="scientific">Accipiter nisus</name>
    <name type="common">Eurasian sparrowhawk</name>
    <dbReference type="NCBI Taxonomy" id="211598"/>
    <lineage>
        <taxon>Eukaryota</taxon>
        <taxon>Metazoa</taxon>
        <taxon>Chordata</taxon>
        <taxon>Craniata</taxon>
        <taxon>Vertebrata</taxon>
        <taxon>Euteleostomi</taxon>
        <taxon>Archelosauria</taxon>
        <taxon>Archosauria</taxon>
        <taxon>Dinosauria</taxon>
        <taxon>Saurischia</taxon>
        <taxon>Theropoda</taxon>
        <taxon>Coelurosauria</taxon>
        <taxon>Aves</taxon>
        <taxon>Neognathae</taxon>
        <taxon>Neoaves</taxon>
        <taxon>Telluraves</taxon>
        <taxon>Accipitrimorphae</taxon>
        <taxon>Accipitriformes</taxon>
        <taxon>Accipitridae</taxon>
        <taxon>Accipitrinae</taxon>
        <taxon>Accipiter</taxon>
    </lineage>
</organism>
<dbReference type="PANTHER" id="PTHR18841:SF2">
    <property type="entry name" value="VITELLINE MEMBRANE OUTER LAYER PROTEIN 1 HOMOLOG"/>
    <property type="match status" value="1"/>
</dbReference>
<dbReference type="SUPFAM" id="SSF51092">
    <property type="entry name" value="Vitelline membrane outer protein-I (VMO-I)"/>
    <property type="match status" value="1"/>
</dbReference>
<dbReference type="Proteomes" id="UP000694541">
    <property type="component" value="Unplaced"/>
</dbReference>
<protein>
    <submittedName>
        <fullName evidence="1">Uncharacterized protein</fullName>
    </submittedName>
</protein>
<reference evidence="1" key="2">
    <citation type="submission" date="2025-09" db="UniProtKB">
        <authorList>
            <consortium name="Ensembl"/>
        </authorList>
    </citation>
    <scope>IDENTIFICATION</scope>
</reference>
<proteinExistence type="predicted"/>
<evidence type="ECO:0000313" key="1">
    <source>
        <dbReference type="Ensembl" id="ENSANIP00000010475.1"/>
    </source>
</evidence>
<accession>A0A8B9MNH8</accession>
<dbReference type="PANTHER" id="PTHR18841">
    <property type="entry name" value="VITELLINE MEMBRANE OUTER LAYER PROTEIN I-RELATED"/>
    <property type="match status" value="1"/>
</dbReference>
<name>A0A8B9MNH8_9AVES</name>
<reference evidence="1" key="1">
    <citation type="submission" date="2025-08" db="UniProtKB">
        <authorList>
            <consortium name="Ensembl"/>
        </authorList>
    </citation>
    <scope>IDENTIFICATION</scope>
</reference>
<dbReference type="InterPro" id="IPR036706">
    <property type="entry name" value="VOMI_sf"/>
</dbReference>
<sequence>MGDPASMGISVSSQVEPPQGVMEDEMALNRIWLRLALSPPPAPPGLSTDHLLSSPSSWGHWLKARWLLSNEVATTSACFACCDGHILEGPGSAWGQWGGWSPWCPRAVCGIQTQQDPAWGLKRDDTALNDLCLFCP</sequence>
<evidence type="ECO:0000313" key="2">
    <source>
        <dbReference type="Proteomes" id="UP000694541"/>
    </source>
</evidence>
<dbReference type="Ensembl" id="ENSANIT00000010845.1">
    <property type="protein sequence ID" value="ENSANIP00000010475.1"/>
    <property type="gene ID" value="ENSANIG00000007093.1"/>
</dbReference>
<dbReference type="AlphaFoldDB" id="A0A8B9MNH8"/>